<evidence type="ECO:0000256" key="4">
    <source>
        <dbReference type="SAM" id="MobiDB-lite"/>
    </source>
</evidence>
<dbReference type="SUPFAM" id="SSF52374">
    <property type="entry name" value="Nucleotidylyl transferase"/>
    <property type="match status" value="1"/>
</dbReference>
<feature type="non-terminal residue" evidence="6">
    <location>
        <position position="1"/>
    </location>
</feature>
<name>A0A0G4NLN4_VERLO</name>
<reference evidence="7" key="1">
    <citation type="submission" date="2015-05" db="EMBL/GenBank/DDBJ databases">
        <authorList>
            <person name="Fogelqvist Johan"/>
        </authorList>
    </citation>
    <scope>NUCLEOTIDE SEQUENCE [LARGE SCALE GENOMIC DNA]</scope>
</reference>
<dbReference type="PANTHER" id="PTHR10890">
    <property type="entry name" value="CYSTEINYL-TRNA SYNTHETASE"/>
    <property type="match status" value="1"/>
</dbReference>
<feature type="non-terminal residue" evidence="6">
    <location>
        <position position="115"/>
    </location>
</feature>
<dbReference type="GO" id="GO:0006423">
    <property type="term" value="P:cysteinyl-tRNA aminoacylation"/>
    <property type="evidence" value="ECO:0007669"/>
    <property type="project" value="TreeGrafter"/>
</dbReference>
<proteinExistence type="predicted"/>
<dbReference type="Gene3D" id="3.40.50.620">
    <property type="entry name" value="HUPs"/>
    <property type="match status" value="1"/>
</dbReference>
<evidence type="ECO:0000256" key="3">
    <source>
        <dbReference type="ARBA" id="ARBA00022840"/>
    </source>
</evidence>
<evidence type="ECO:0000256" key="2">
    <source>
        <dbReference type="ARBA" id="ARBA00022741"/>
    </source>
</evidence>
<protein>
    <recommendedName>
        <fullName evidence="5">tRNA synthetases class I catalytic domain-containing protein</fullName>
    </recommendedName>
</protein>
<dbReference type="InterPro" id="IPR014729">
    <property type="entry name" value="Rossmann-like_a/b/a_fold"/>
</dbReference>
<accession>A0A0G4NLN4</accession>
<feature type="domain" description="tRNA synthetases class I catalytic" evidence="5">
    <location>
        <begin position="12"/>
        <end position="104"/>
    </location>
</feature>
<keyword evidence="1" id="KW-0436">Ligase</keyword>
<dbReference type="AlphaFoldDB" id="A0A0G4NLN4"/>
<evidence type="ECO:0000256" key="1">
    <source>
        <dbReference type="ARBA" id="ARBA00022598"/>
    </source>
</evidence>
<evidence type="ECO:0000313" key="6">
    <source>
        <dbReference type="EMBL" id="CRK47329.1"/>
    </source>
</evidence>
<sequence>DSLYKETVDTSDQTMFTDLTQSMEQLFFDDMDALNVLRPDVITRVTEYVPQIADFVARIVDKGFAYESDGSVYFDITAFEKAGNTYARLRPGNRNDKSLQEDGEGALSKNLGEKR</sequence>
<dbReference type="GO" id="GO:0004817">
    <property type="term" value="F:cysteine-tRNA ligase activity"/>
    <property type="evidence" value="ECO:0007669"/>
    <property type="project" value="TreeGrafter"/>
</dbReference>
<keyword evidence="3" id="KW-0067">ATP-binding</keyword>
<dbReference type="InterPro" id="IPR032678">
    <property type="entry name" value="tRNA-synt_1_cat_dom"/>
</dbReference>
<dbReference type="GO" id="GO:0005737">
    <property type="term" value="C:cytoplasm"/>
    <property type="evidence" value="ECO:0007669"/>
    <property type="project" value="TreeGrafter"/>
</dbReference>
<organism evidence="6 7">
    <name type="scientific">Verticillium longisporum</name>
    <name type="common">Verticillium dahliae var. longisporum</name>
    <dbReference type="NCBI Taxonomy" id="100787"/>
    <lineage>
        <taxon>Eukaryota</taxon>
        <taxon>Fungi</taxon>
        <taxon>Dikarya</taxon>
        <taxon>Ascomycota</taxon>
        <taxon>Pezizomycotina</taxon>
        <taxon>Sordariomycetes</taxon>
        <taxon>Hypocreomycetidae</taxon>
        <taxon>Glomerellales</taxon>
        <taxon>Plectosphaerellaceae</taxon>
        <taxon>Verticillium</taxon>
    </lineage>
</organism>
<dbReference type="EMBL" id="CVQI01036457">
    <property type="protein sequence ID" value="CRK47329.1"/>
    <property type="molecule type" value="Genomic_DNA"/>
</dbReference>
<gene>
    <name evidence="6" type="ORF">BN1723_020263</name>
</gene>
<dbReference type="InterPro" id="IPR024909">
    <property type="entry name" value="Cys-tRNA/MSH_ligase"/>
</dbReference>
<evidence type="ECO:0000259" key="5">
    <source>
        <dbReference type="Pfam" id="PF01406"/>
    </source>
</evidence>
<keyword evidence="2" id="KW-0547">Nucleotide-binding</keyword>
<dbReference type="Pfam" id="PF01406">
    <property type="entry name" value="tRNA-synt_1e"/>
    <property type="match status" value="1"/>
</dbReference>
<evidence type="ECO:0000313" key="7">
    <source>
        <dbReference type="Proteomes" id="UP000045706"/>
    </source>
</evidence>
<dbReference type="Proteomes" id="UP000045706">
    <property type="component" value="Unassembled WGS sequence"/>
</dbReference>
<feature type="region of interest" description="Disordered" evidence="4">
    <location>
        <begin position="90"/>
        <end position="115"/>
    </location>
</feature>
<dbReference type="GO" id="GO:0005524">
    <property type="term" value="F:ATP binding"/>
    <property type="evidence" value="ECO:0007669"/>
    <property type="project" value="UniProtKB-KW"/>
</dbReference>
<dbReference type="PANTHER" id="PTHR10890:SF3">
    <property type="entry name" value="CYSTEINE--TRNA LIGASE, CYTOPLASMIC"/>
    <property type="match status" value="1"/>
</dbReference>